<keyword evidence="4" id="KW-0309">Germination</keyword>
<dbReference type="Pfam" id="PF03845">
    <property type="entry name" value="Spore_permease"/>
    <property type="match status" value="1"/>
</dbReference>
<gene>
    <name evidence="9" type="ORF">IDH45_30540</name>
</gene>
<dbReference type="RefSeq" id="WP_190931940.1">
    <property type="nucleotide sequence ID" value="NZ_JACXJA010000056.1"/>
</dbReference>
<protein>
    <submittedName>
        <fullName evidence="9">GerAB/ArcD/ProY family transporter</fullName>
    </submittedName>
</protein>
<evidence type="ECO:0000256" key="3">
    <source>
        <dbReference type="ARBA" id="ARBA00022448"/>
    </source>
</evidence>
<evidence type="ECO:0000313" key="10">
    <source>
        <dbReference type="Proteomes" id="UP000639396"/>
    </source>
</evidence>
<evidence type="ECO:0000256" key="5">
    <source>
        <dbReference type="ARBA" id="ARBA00022692"/>
    </source>
</evidence>
<feature type="transmembrane region" description="Helical" evidence="8">
    <location>
        <begin position="182"/>
        <end position="201"/>
    </location>
</feature>
<keyword evidence="5 8" id="KW-0812">Transmembrane</keyword>
<dbReference type="EMBL" id="JACXJA010000056">
    <property type="protein sequence ID" value="MBD2866322.1"/>
    <property type="molecule type" value="Genomic_DNA"/>
</dbReference>
<dbReference type="PANTHER" id="PTHR34975:SF2">
    <property type="entry name" value="SPORE GERMINATION PROTEIN A2"/>
    <property type="match status" value="1"/>
</dbReference>
<name>A0A927CG38_9BACL</name>
<keyword evidence="3" id="KW-0813">Transport</keyword>
<evidence type="ECO:0000256" key="6">
    <source>
        <dbReference type="ARBA" id="ARBA00022989"/>
    </source>
</evidence>
<organism evidence="9 10">
    <name type="scientific">Paenibacillus oceani</name>
    <dbReference type="NCBI Taxonomy" id="2772510"/>
    <lineage>
        <taxon>Bacteria</taxon>
        <taxon>Bacillati</taxon>
        <taxon>Bacillota</taxon>
        <taxon>Bacilli</taxon>
        <taxon>Bacillales</taxon>
        <taxon>Paenibacillaceae</taxon>
        <taxon>Paenibacillus</taxon>
    </lineage>
</organism>
<evidence type="ECO:0000256" key="4">
    <source>
        <dbReference type="ARBA" id="ARBA00022544"/>
    </source>
</evidence>
<evidence type="ECO:0000256" key="2">
    <source>
        <dbReference type="ARBA" id="ARBA00007998"/>
    </source>
</evidence>
<reference evidence="9" key="1">
    <citation type="submission" date="2020-09" db="EMBL/GenBank/DDBJ databases">
        <title>A novel bacterium of genus Paenibacillus, isolated from South China Sea.</title>
        <authorList>
            <person name="Huang H."/>
            <person name="Mo K."/>
            <person name="Hu Y."/>
        </authorList>
    </citation>
    <scope>NUCLEOTIDE SEQUENCE</scope>
    <source>
        <strain evidence="9">IB182363</strain>
    </source>
</reference>
<evidence type="ECO:0000313" key="9">
    <source>
        <dbReference type="EMBL" id="MBD2866322.1"/>
    </source>
</evidence>
<dbReference type="InterPro" id="IPR004761">
    <property type="entry name" value="Spore_GerAB"/>
</dbReference>
<feature type="transmembrane region" description="Helical" evidence="8">
    <location>
        <begin position="213"/>
        <end position="236"/>
    </location>
</feature>
<accession>A0A927CG38</accession>
<evidence type="ECO:0000256" key="1">
    <source>
        <dbReference type="ARBA" id="ARBA00004141"/>
    </source>
</evidence>
<feature type="transmembrane region" description="Helical" evidence="8">
    <location>
        <begin position="43"/>
        <end position="60"/>
    </location>
</feature>
<feature type="transmembrane region" description="Helical" evidence="8">
    <location>
        <begin position="107"/>
        <end position="132"/>
    </location>
</feature>
<dbReference type="GO" id="GO:0016020">
    <property type="term" value="C:membrane"/>
    <property type="evidence" value="ECO:0007669"/>
    <property type="project" value="UniProtKB-SubCell"/>
</dbReference>
<dbReference type="PANTHER" id="PTHR34975">
    <property type="entry name" value="SPORE GERMINATION PROTEIN A2"/>
    <property type="match status" value="1"/>
</dbReference>
<comment type="subcellular location">
    <subcellularLocation>
        <location evidence="1">Membrane</location>
        <topology evidence="1">Multi-pass membrane protein</topology>
    </subcellularLocation>
</comment>
<comment type="similarity">
    <text evidence="2">Belongs to the amino acid-polyamine-organocation (APC) superfamily. Spore germination protein (SGP) (TC 2.A.3.9) family.</text>
</comment>
<dbReference type="AlphaFoldDB" id="A0A927CG38"/>
<feature type="transmembrane region" description="Helical" evidence="8">
    <location>
        <begin position="266"/>
        <end position="291"/>
    </location>
</feature>
<dbReference type="GO" id="GO:0009847">
    <property type="term" value="P:spore germination"/>
    <property type="evidence" value="ECO:0007669"/>
    <property type="project" value="InterPro"/>
</dbReference>
<keyword evidence="6 8" id="KW-1133">Transmembrane helix</keyword>
<evidence type="ECO:0000256" key="8">
    <source>
        <dbReference type="SAM" id="Phobius"/>
    </source>
</evidence>
<evidence type="ECO:0000256" key="7">
    <source>
        <dbReference type="ARBA" id="ARBA00023136"/>
    </source>
</evidence>
<feature type="transmembrane region" description="Helical" evidence="8">
    <location>
        <begin position="330"/>
        <end position="352"/>
    </location>
</feature>
<dbReference type="Proteomes" id="UP000639396">
    <property type="component" value="Unassembled WGS sequence"/>
</dbReference>
<feature type="transmembrane region" description="Helical" evidence="8">
    <location>
        <begin position="81"/>
        <end position="101"/>
    </location>
</feature>
<feature type="transmembrane region" description="Helical" evidence="8">
    <location>
        <begin position="139"/>
        <end position="162"/>
    </location>
</feature>
<keyword evidence="7 8" id="KW-0472">Membrane</keyword>
<comment type="caution">
    <text evidence="9">The sequence shown here is derived from an EMBL/GenBank/DDBJ whole genome shotgun (WGS) entry which is preliminary data.</text>
</comment>
<keyword evidence="10" id="KW-1185">Reference proteome</keyword>
<sequence>MESSFSRLQLVFLLLLSLGISNHVLIIPHLLQAAGRDAWISIGMAYAVLVVWSLLLYVILKSMRSSPFDRWLESRIGAIGCWIVVGVFAIYLLVAGTMIIFDTVKNISIFFLPRTPNIFIIATFIGLCFGAARSGLKTLVYLSAMLLPIVWMLGIGVSIMTMGNKDYGMLFPAFTEGIDSSIRGGALVFGGSMDLLVLLLLQHKADKPLNYGTVFVLLTLLVGLIMGPTVGATAAFGPSQAGNMRFPAFEQWRLVMIGKQISHVDFLAAFQLMAGSMTRTALVIHLLAALLGGRFPKFRMAIALLCTILMSLPSLLSVSDIRMQELIHTYFYTGSLWFGLALTAVLLAAVFMPPKERRMNRS</sequence>
<feature type="transmembrane region" description="Helical" evidence="8">
    <location>
        <begin position="298"/>
        <end position="318"/>
    </location>
</feature>
<proteinExistence type="inferred from homology"/>